<feature type="signal peptide" evidence="1">
    <location>
        <begin position="1"/>
        <end position="27"/>
    </location>
</feature>
<dbReference type="eggNOG" id="ENOG502Z80H">
    <property type="taxonomic scope" value="Bacteria"/>
</dbReference>
<dbReference type="HOGENOM" id="CLU_882142_0_0_10"/>
<dbReference type="STRING" id="760192.Halhy_5641"/>
<proteinExistence type="predicted"/>
<keyword evidence="3" id="KW-1185">Reference proteome</keyword>
<evidence type="ECO:0000313" key="2">
    <source>
        <dbReference type="EMBL" id="AEE53464.1"/>
    </source>
</evidence>
<sequence length="315" mass="37430">MNNYFNLSILTVSFTLLLNLLPHGSMAQIAFYSSDHLEKIKEGTTYIVVKEPDFQLPEAYIDIVKKYWTFSKIEFIKYNEVKDHIRLGNSFFMFGGYVLTKGISTYTYVYLSLWTPDEKYFKKEKKKAFETYDQLELARIELFTDYPTLEHPETVYKDEFDEYEHIRNWGPGFLKNYLQQLMDLFKKGEERLLTNSVLDQNKLKTLAQETLYVPDYTLIHFKKWGGDESTRTEEKALFKDYPFNYQLISNDELNEKILKAEQPFYYLVYVKSSTDKYISVVNAQTGELIYSQHDYGYNLEPKDLEKLADLIRKKK</sequence>
<gene>
    <name evidence="2" type="ordered locus">Halhy_5641</name>
</gene>
<organism evidence="2 3">
    <name type="scientific">Haliscomenobacter hydrossis (strain ATCC 27775 / DSM 1100 / LMG 10767 / O)</name>
    <dbReference type="NCBI Taxonomy" id="760192"/>
    <lineage>
        <taxon>Bacteria</taxon>
        <taxon>Pseudomonadati</taxon>
        <taxon>Bacteroidota</taxon>
        <taxon>Saprospiria</taxon>
        <taxon>Saprospirales</taxon>
        <taxon>Haliscomenobacteraceae</taxon>
        <taxon>Haliscomenobacter</taxon>
    </lineage>
</organism>
<protein>
    <submittedName>
        <fullName evidence="2">Uncharacterized protein</fullName>
    </submittedName>
</protein>
<name>F4KUR1_HALH1</name>
<dbReference type="KEGG" id="hhy:Halhy_5641"/>
<dbReference type="AlphaFoldDB" id="F4KUR1"/>
<evidence type="ECO:0000256" key="1">
    <source>
        <dbReference type="SAM" id="SignalP"/>
    </source>
</evidence>
<accession>F4KUR1</accession>
<dbReference type="RefSeq" id="WP_013767993.1">
    <property type="nucleotide sequence ID" value="NC_015510.1"/>
</dbReference>
<reference evidence="2 3" key="1">
    <citation type="journal article" date="2011" name="Stand. Genomic Sci.">
        <title>Complete genome sequence of Haliscomenobacter hydrossis type strain (O).</title>
        <authorList>
            <consortium name="US DOE Joint Genome Institute (JGI-PGF)"/>
            <person name="Daligault H."/>
            <person name="Lapidus A."/>
            <person name="Zeytun A."/>
            <person name="Nolan M."/>
            <person name="Lucas S."/>
            <person name="Del Rio T.G."/>
            <person name="Tice H."/>
            <person name="Cheng J.F."/>
            <person name="Tapia R."/>
            <person name="Han C."/>
            <person name="Goodwin L."/>
            <person name="Pitluck S."/>
            <person name="Liolios K."/>
            <person name="Pagani I."/>
            <person name="Ivanova N."/>
            <person name="Huntemann M."/>
            <person name="Mavromatis K."/>
            <person name="Mikhailova N."/>
            <person name="Pati A."/>
            <person name="Chen A."/>
            <person name="Palaniappan K."/>
            <person name="Land M."/>
            <person name="Hauser L."/>
            <person name="Brambilla E.M."/>
            <person name="Rohde M."/>
            <person name="Verbarg S."/>
            <person name="Goker M."/>
            <person name="Bristow J."/>
            <person name="Eisen J.A."/>
            <person name="Markowitz V."/>
            <person name="Hugenholtz P."/>
            <person name="Kyrpides N.C."/>
            <person name="Klenk H.P."/>
            <person name="Woyke T."/>
        </authorList>
    </citation>
    <scope>NUCLEOTIDE SEQUENCE [LARGE SCALE GENOMIC DNA]</scope>
    <source>
        <strain evidence="3">ATCC 27775 / DSM 1100 / LMG 10767 / O</strain>
    </source>
</reference>
<reference key="2">
    <citation type="submission" date="2011-04" db="EMBL/GenBank/DDBJ databases">
        <title>Complete sequence of chromosome of Haliscomenobacter hydrossis DSM 1100.</title>
        <authorList>
            <consortium name="US DOE Joint Genome Institute (JGI-PGF)"/>
            <person name="Lucas S."/>
            <person name="Han J."/>
            <person name="Lapidus A."/>
            <person name="Bruce D."/>
            <person name="Goodwin L."/>
            <person name="Pitluck S."/>
            <person name="Peters L."/>
            <person name="Kyrpides N."/>
            <person name="Mavromatis K."/>
            <person name="Ivanova N."/>
            <person name="Ovchinnikova G."/>
            <person name="Pagani I."/>
            <person name="Daligault H."/>
            <person name="Detter J.C."/>
            <person name="Han C."/>
            <person name="Land M."/>
            <person name="Hauser L."/>
            <person name="Markowitz V."/>
            <person name="Cheng J.-F."/>
            <person name="Hugenholtz P."/>
            <person name="Woyke T."/>
            <person name="Wu D."/>
            <person name="Verbarg S."/>
            <person name="Frueling A."/>
            <person name="Brambilla E."/>
            <person name="Klenk H.-P."/>
            <person name="Eisen J.A."/>
        </authorList>
    </citation>
    <scope>NUCLEOTIDE SEQUENCE</scope>
    <source>
        <strain>DSM 1100</strain>
    </source>
</reference>
<dbReference type="Proteomes" id="UP000008461">
    <property type="component" value="Chromosome"/>
</dbReference>
<dbReference type="EMBL" id="CP002691">
    <property type="protein sequence ID" value="AEE53464.1"/>
    <property type="molecule type" value="Genomic_DNA"/>
</dbReference>
<keyword evidence="1" id="KW-0732">Signal</keyword>
<dbReference type="OrthoDB" id="668115at2"/>
<feature type="chain" id="PRO_5003317141" evidence="1">
    <location>
        <begin position="28"/>
        <end position="315"/>
    </location>
</feature>
<evidence type="ECO:0000313" key="3">
    <source>
        <dbReference type="Proteomes" id="UP000008461"/>
    </source>
</evidence>